<dbReference type="Gene3D" id="3.30.450.20">
    <property type="entry name" value="PAS domain"/>
    <property type="match status" value="2"/>
</dbReference>
<evidence type="ECO:0000256" key="4">
    <source>
        <dbReference type="ARBA" id="ARBA00023163"/>
    </source>
</evidence>
<evidence type="ECO:0000313" key="8">
    <source>
        <dbReference type="Proteomes" id="UP001652642"/>
    </source>
</evidence>
<evidence type="ECO:0000313" key="9">
    <source>
        <dbReference type="RefSeq" id="XP_072845016.1"/>
    </source>
</evidence>
<dbReference type="Proteomes" id="UP001652642">
    <property type="component" value="Chromosome 1"/>
</dbReference>
<dbReference type="InterPro" id="IPR000014">
    <property type="entry name" value="PAS"/>
</dbReference>
<evidence type="ECO:0000256" key="1">
    <source>
        <dbReference type="ARBA" id="ARBA00004123"/>
    </source>
</evidence>
<name>A0ABM5FHY6_9SAUR</name>
<dbReference type="SMART" id="SM00091">
    <property type="entry name" value="PAS"/>
    <property type="match status" value="2"/>
</dbReference>
<sequence>MFSFLCRIMTILCENCSKPVRRTESCSSKCPAATSLSRRELRTTKPFRSTKGASKARRDQINAELQTLRCLLPVSEEEKERLSYLHTMALVCFHIRKAQLFPPGSHGLMQPPPPLAATLAWRDQELLFSLPGFILAFTAHGKLAYISENVSHFLGYSVVELLAHGDSIFDLLNSSACKVMEEKLHFAKKHVGTEIEFAAEMRTSRVFRTRLGKNRAMAMRGRFVTCDTQLTPSSPALTFVAFCTPVASVLEDMDSTSQNPIFQSKHTLDMKIAEITENVIYHLGYQREELIGQSWYSLLHPEDTGIAAEMHKALTYSTGRHNGHIVVRLLCKDLTWAWVQVSALKESGNGQEFIVSTNHLLREEEAIYIQSQRSQNEAVSPATSRQRYCYGDTNQQTKLDEVSLSPQEPVTNSNGRVKYYPSQLPDAVEENIFPDSLHPPFPINLPVSPSTRGDTATLPSSQEARFPFFSAGLPHADRGDRPAPMSPCVLCSTETLFSPHSSPPVDVSSLFEEESSIGTVPEAGTRPDLDKWAINVLAEQIHSLAEVFSQYTKQAPQASSTILMSTAQGQPAEVPHAVPKQVWETDGALDFLEEISVDEEIITNILNNLLHNESVNQPSSELGSASNFPSSNTEQQLSLLQAPLAEATSCLDQNFSLQPLFSSPDSHHVSDYQWDQRFHTTLEQGLLPEEGMLC</sequence>
<reference evidence="8" key="1">
    <citation type="submission" date="2025-05" db="UniProtKB">
        <authorList>
            <consortium name="RefSeq"/>
        </authorList>
    </citation>
    <scope>NUCLEOTIDE SEQUENCE [LARGE SCALE GENOMIC DNA]</scope>
</reference>
<dbReference type="CDD" id="cd19697">
    <property type="entry name" value="bHLH-PAS_NPAS4_PASD10"/>
    <property type="match status" value="1"/>
</dbReference>
<evidence type="ECO:0000259" key="7">
    <source>
        <dbReference type="PROSITE" id="PS50888"/>
    </source>
</evidence>
<protein>
    <submittedName>
        <fullName evidence="9">Uncharacterized protein isoform X1</fullName>
    </submittedName>
</protein>
<comment type="subcellular location">
    <subcellularLocation>
        <location evidence="1">Nucleus</location>
    </subcellularLocation>
</comment>
<feature type="domain" description="PAS" evidence="6">
    <location>
        <begin position="125"/>
        <end position="191"/>
    </location>
</feature>
<proteinExistence type="predicted"/>
<evidence type="ECO:0000256" key="3">
    <source>
        <dbReference type="ARBA" id="ARBA00023125"/>
    </source>
</evidence>
<organism evidence="8 9">
    <name type="scientific">Pogona vitticeps</name>
    <name type="common">central bearded dragon</name>
    <dbReference type="NCBI Taxonomy" id="103695"/>
    <lineage>
        <taxon>Eukaryota</taxon>
        <taxon>Metazoa</taxon>
        <taxon>Chordata</taxon>
        <taxon>Craniata</taxon>
        <taxon>Vertebrata</taxon>
        <taxon>Euteleostomi</taxon>
        <taxon>Lepidosauria</taxon>
        <taxon>Squamata</taxon>
        <taxon>Bifurcata</taxon>
        <taxon>Unidentata</taxon>
        <taxon>Episquamata</taxon>
        <taxon>Toxicofera</taxon>
        <taxon>Iguania</taxon>
        <taxon>Acrodonta</taxon>
        <taxon>Agamidae</taxon>
        <taxon>Amphibolurinae</taxon>
        <taxon>Pogona</taxon>
    </lineage>
</organism>
<dbReference type="PROSITE" id="PS50112">
    <property type="entry name" value="PAS"/>
    <property type="match status" value="2"/>
</dbReference>
<dbReference type="CDD" id="cd00130">
    <property type="entry name" value="PAS"/>
    <property type="match status" value="2"/>
</dbReference>
<gene>
    <name evidence="9" type="primary">LOC110080736</name>
</gene>
<keyword evidence="3" id="KW-0238">DNA-binding</keyword>
<dbReference type="Pfam" id="PF23183">
    <property type="entry name" value="bHLH_NPAS4"/>
    <property type="match status" value="1"/>
</dbReference>
<evidence type="ECO:0000259" key="6">
    <source>
        <dbReference type="PROSITE" id="PS50112"/>
    </source>
</evidence>
<reference evidence="9" key="2">
    <citation type="submission" date="2025-08" db="UniProtKB">
        <authorList>
            <consortium name="RefSeq"/>
        </authorList>
    </citation>
    <scope>IDENTIFICATION</scope>
</reference>
<keyword evidence="8" id="KW-1185">Reference proteome</keyword>
<feature type="domain" description="PAS" evidence="6">
    <location>
        <begin position="269"/>
        <end position="303"/>
    </location>
</feature>
<dbReference type="SUPFAM" id="SSF55785">
    <property type="entry name" value="PYP-like sensor domain (PAS domain)"/>
    <property type="match status" value="2"/>
</dbReference>
<dbReference type="Pfam" id="PF14598">
    <property type="entry name" value="PAS_11"/>
    <property type="match status" value="1"/>
</dbReference>
<dbReference type="InterPro" id="IPR035965">
    <property type="entry name" value="PAS-like_dom_sf"/>
</dbReference>
<dbReference type="InterPro" id="IPR056192">
    <property type="entry name" value="bHLH_NPAS4"/>
</dbReference>
<dbReference type="PANTHER" id="PTHR23043">
    <property type="entry name" value="HYPOXIA-INDUCIBLE FACTOR 1 ALPHA"/>
    <property type="match status" value="1"/>
</dbReference>
<accession>A0ABM5FHY6</accession>
<keyword evidence="4" id="KW-0804">Transcription</keyword>
<keyword evidence="2" id="KW-0805">Transcription regulation</keyword>
<feature type="domain" description="BHLH" evidence="7">
    <location>
        <begin position="45"/>
        <end position="98"/>
    </location>
</feature>
<dbReference type="RefSeq" id="XP_072845016.1">
    <property type="nucleotide sequence ID" value="XM_072988915.1"/>
</dbReference>
<keyword evidence="5" id="KW-0539">Nucleus</keyword>
<dbReference type="PROSITE" id="PS50888">
    <property type="entry name" value="BHLH"/>
    <property type="match status" value="1"/>
</dbReference>
<dbReference type="GeneID" id="110080736"/>
<evidence type="ECO:0000256" key="5">
    <source>
        <dbReference type="ARBA" id="ARBA00023242"/>
    </source>
</evidence>
<dbReference type="InterPro" id="IPR011598">
    <property type="entry name" value="bHLH_dom"/>
</dbReference>
<evidence type="ECO:0000256" key="2">
    <source>
        <dbReference type="ARBA" id="ARBA00023015"/>
    </source>
</evidence>
<dbReference type="PANTHER" id="PTHR23043:SF37">
    <property type="entry name" value="NPAS4 PROTEIN"/>
    <property type="match status" value="1"/>
</dbReference>